<reference evidence="10 11" key="1">
    <citation type="submission" date="2022-09" db="EMBL/GenBank/DDBJ databases">
        <authorList>
            <person name="Palmer J.M."/>
        </authorList>
    </citation>
    <scope>NUCLEOTIDE SEQUENCE [LARGE SCALE GENOMIC DNA]</scope>
    <source>
        <strain evidence="10 11">DSM 7382</strain>
    </source>
</reference>
<evidence type="ECO:0000256" key="4">
    <source>
        <dbReference type="ARBA" id="ARBA00022695"/>
    </source>
</evidence>
<keyword evidence="4" id="KW-0548">Nucleotidyltransferase</keyword>
<evidence type="ECO:0000256" key="1">
    <source>
        <dbReference type="ARBA" id="ARBA00001946"/>
    </source>
</evidence>
<dbReference type="Proteomes" id="UP001385951">
    <property type="component" value="Unassembled WGS sequence"/>
</dbReference>
<dbReference type="GO" id="GO:0070733">
    <property type="term" value="F:AMPylase activity"/>
    <property type="evidence" value="ECO:0007669"/>
    <property type="project" value="TreeGrafter"/>
</dbReference>
<keyword evidence="3" id="KW-0808">Transferase</keyword>
<accession>A0AAW0GI19</accession>
<sequence length="98" mass="10447">MNVDDGSSSPWAPWSLRYSGHQFGTWAGQLGDGRAISILATPHPENPDELVELQLKGGGRTPFSRGADGLAVVRSSIREFLCAEAMHALGILPPVPSH</sequence>
<evidence type="ECO:0000256" key="3">
    <source>
        <dbReference type="ARBA" id="ARBA00022679"/>
    </source>
</evidence>
<evidence type="ECO:0000256" key="2">
    <source>
        <dbReference type="ARBA" id="ARBA00009747"/>
    </source>
</evidence>
<dbReference type="GO" id="GO:0005524">
    <property type="term" value="F:ATP binding"/>
    <property type="evidence" value="ECO:0007669"/>
    <property type="project" value="UniProtKB-KW"/>
</dbReference>
<comment type="cofactor">
    <cofactor evidence="1">
        <name>Mg(2+)</name>
        <dbReference type="ChEBI" id="CHEBI:18420"/>
    </cofactor>
</comment>
<proteinExistence type="inferred from homology"/>
<evidence type="ECO:0000256" key="7">
    <source>
        <dbReference type="ARBA" id="ARBA00022840"/>
    </source>
</evidence>
<dbReference type="Pfam" id="PF02696">
    <property type="entry name" value="SelO"/>
    <property type="match status" value="1"/>
</dbReference>
<dbReference type="GO" id="GO:0046872">
    <property type="term" value="F:metal ion binding"/>
    <property type="evidence" value="ECO:0007669"/>
    <property type="project" value="UniProtKB-KW"/>
</dbReference>
<keyword evidence="5" id="KW-0479">Metal-binding</keyword>
<name>A0AAW0GI19_9APHY</name>
<keyword evidence="6" id="KW-0547">Nucleotide-binding</keyword>
<dbReference type="AlphaFoldDB" id="A0AAW0GI19"/>
<dbReference type="PANTHER" id="PTHR32057">
    <property type="entry name" value="PROTEIN ADENYLYLTRANSFERASE SELO, MITOCHONDRIAL"/>
    <property type="match status" value="1"/>
</dbReference>
<gene>
    <name evidence="10" type="ORF">QCA50_005914</name>
</gene>
<comment type="caution">
    <text evidence="10">The sequence shown here is derived from an EMBL/GenBank/DDBJ whole genome shotgun (WGS) entry which is preliminary data.</text>
</comment>
<protein>
    <recommendedName>
        <fullName evidence="9">Selenoprotein O</fullName>
    </recommendedName>
</protein>
<evidence type="ECO:0000313" key="11">
    <source>
        <dbReference type="Proteomes" id="UP001385951"/>
    </source>
</evidence>
<dbReference type="PANTHER" id="PTHR32057:SF14">
    <property type="entry name" value="PROTEIN ADENYLYLTRANSFERASE SELO, MITOCHONDRIAL"/>
    <property type="match status" value="1"/>
</dbReference>
<keyword evidence="8" id="KW-0460">Magnesium</keyword>
<organism evidence="10 11">
    <name type="scientific">Cerrena zonata</name>
    <dbReference type="NCBI Taxonomy" id="2478898"/>
    <lineage>
        <taxon>Eukaryota</taxon>
        <taxon>Fungi</taxon>
        <taxon>Dikarya</taxon>
        <taxon>Basidiomycota</taxon>
        <taxon>Agaricomycotina</taxon>
        <taxon>Agaricomycetes</taxon>
        <taxon>Polyporales</taxon>
        <taxon>Cerrenaceae</taxon>
        <taxon>Cerrena</taxon>
    </lineage>
</organism>
<keyword evidence="7" id="KW-0067">ATP-binding</keyword>
<evidence type="ECO:0000256" key="5">
    <source>
        <dbReference type="ARBA" id="ARBA00022723"/>
    </source>
</evidence>
<dbReference type="GO" id="GO:0005739">
    <property type="term" value="C:mitochondrion"/>
    <property type="evidence" value="ECO:0007669"/>
    <property type="project" value="TreeGrafter"/>
</dbReference>
<dbReference type="EMBL" id="JASBNA010000006">
    <property type="protein sequence ID" value="KAK7690814.1"/>
    <property type="molecule type" value="Genomic_DNA"/>
</dbReference>
<evidence type="ECO:0000256" key="8">
    <source>
        <dbReference type="ARBA" id="ARBA00022842"/>
    </source>
</evidence>
<dbReference type="InterPro" id="IPR003846">
    <property type="entry name" value="SelO"/>
</dbReference>
<evidence type="ECO:0000313" key="10">
    <source>
        <dbReference type="EMBL" id="KAK7690814.1"/>
    </source>
</evidence>
<keyword evidence="11" id="KW-1185">Reference proteome</keyword>
<evidence type="ECO:0000256" key="9">
    <source>
        <dbReference type="ARBA" id="ARBA00031547"/>
    </source>
</evidence>
<evidence type="ECO:0000256" key="6">
    <source>
        <dbReference type="ARBA" id="ARBA00022741"/>
    </source>
</evidence>
<comment type="similarity">
    <text evidence="2">Belongs to the SELO family.</text>
</comment>